<accession>A0A8X6I1B2</accession>
<name>A0A8X6I1B2_TRICU</name>
<reference evidence="1" key="1">
    <citation type="submission" date="2020-07" db="EMBL/GenBank/DDBJ databases">
        <title>Multicomponent nature underlies the extraordinary mechanical properties of spider dragline silk.</title>
        <authorList>
            <person name="Kono N."/>
            <person name="Nakamura H."/>
            <person name="Mori M."/>
            <person name="Yoshida Y."/>
            <person name="Ohtoshi R."/>
            <person name="Malay A.D."/>
            <person name="Moran D.A.P."/>
            <person name="Tomita M."/>
            <person name="Numata K."/>
            <person name="Arakawa K."/>
        </authorList>
    </citation>
    <scope>NUCLEOTIDE SEQUENCE</scope>
</reference>
<sequence>MVNNFESALIRQQVYAWEKMKKGGRERPSGHWLLWLLAPTKAIGSLVGQIYDVYQGHQVSGLMGQDRYDQMMMFDRSCFLLWRIFSNTEKSFQKSFLITR</sequence>
<dbReference type="EMBL" id="BMAO01003080">
    <property type="protein sequence ID" value="GFQ85592.1"/>
    <property type="molecule type" value="Genomic_DNA"/>
</dbReference>
<keyword evidence="2" id="KW-1185">Reference proteome</keyword>
<organism evidence="1 2">
    <name type="scientific">Trichonephila clavata</name>
    <name type="common">Joro spider</name>
    <name type="synonym">Nephila clavata</name>
    <dbReference type="NCBI Taxonomy" id="2740835"/>
    <lineage>
        <taxon>Eukaryota</taxon>
        <taxon>Metazoa</taxon>
        <taxon>Ecdysozoa</taxon>
        <taxon>Arthropoda</taxon>
        <taxon>Chelicerata</taxon>
        <taxon>Arachnida</taxon>
        <taxon>Araneae</taxon>
        <taxon>Araneomorphae</taxon>
        <taxon>Entelegynae</taxon>
        <taxon>Araneoidea</taxon>
        <taxon>Nephilidae</taxon>
        <taxon>Trichonephila</taxon>
    </lineage>
</organism>
<gene>
    <name evidence="1" type="ORF">TNCT_381351</name>
</gene>
<protein>
    <submittedName>
        <fullName evidence="1">Uncharacterized protein</fullName>
    </submittedName>
</protein>
<evidence type="ECO:0000313" key="1">
    <source>
        <dbReference type="EMBL" id="GFQ85592.1"/>
    </source>
</evidence>
<dbReference type="AlphaFoldDB" id="A0A8X6I1B2"/>
<evidence type="ECO:0000313" key="2">
    <source>
        <dbReference type="Proteomes" id="UP000887116"/>
    </source>
</evidence>
<proteinExistence type="predicted"/>
<dbReference type="Proteomes" id="UP000887116">
    <property type="component" value="Unassembled WGS sequence"/>
</dbReference>
<comment type="caution">
    <text evidence="1">The sequence shown here is derived from an EMBL/GenBank/DDBJ whole genome shotgun (WGS) entry which is preliminary data.</text>
</comment>